<dbReference type="GO" id="GO:0003677">
    <property type="term" value="F:DNA binding"/>
    <property type="evidence" value="ECO:0007669"/>
    <property type="project" value="UniProtKB-UniRule"/>
</dbReference>
<dbReference type="EMBL" id="FPBH01000049">
    <property type="protein sequence ID" value="SFU26208.1"/>
    <property type="molecule type" value="Genomic_DNA"/>
</dbReference>
<dbReference type="Gene3D" id="1.10.150.130">
    <property type="match status" value="1"/>
</dbReference>
<feature type="domain" description="Tyr recombinase" evidence="6">
    <location>
        <begin position="217"/>
        <end position="390"/>
    </location>
</feature>
<dbReference type="InterPro" id="IPR025166">
    <property type="entry name" value="Integrase_DNA_bind_dom"/>
</dbReference>
<evidence type="ECO:0000256" key="5">
    <source>
        <dbReference type="PROSITE-ProRule" id="PRU01248"/>
    </source>
</evidence>
<dbReference type="Pfam" id="PF22022">
    <property type="entry name" value="Phage_int_M"/>
    <property type="match status" value="1"/>
</dbReference>
<dbReference type="GO" id="GO:0015074">
    <property type="term" value="P:DNA integration"/>
    <property type="evidence" value="ECO:0007669"/>
    <property type="project" value="UniProtKB-KW"/>
</dbReference>
<evidence type="ECO:0000256" key="2">
    <source>
        <dbReference type="ARBA" id="ARBA00022908"/>
    </source>
</evidence>
<gene>
    <name evidence="8" type="ORF">SAMN05192563_104927</name>
</gene>
<dbReference type="RefSeq" id="WP_093646706.1">
    <property type="nucleotide sequence ID" value="NZ_FPBH01000049.1"/>
</dbReference>
<dbReference type="InterPro" id="IPR002104">
    <property type="entry name" value="Integrase_catalytic"/>
</dbReference>
<dbReference type="PROSITE" id="PS51900">
    <property type="entry name" value="CB"/>
    <property type="match status" value="1"/>
</dbReference>
<feature type="domain" description="Core-binding (CB)" evidence="7">
    <location>
        <begin position="105"/>
        <end position="186"/>
    </location>
</feature>
<organism evidence="8 9">
    <name type="scientific">Paraburkholderia aspalathi</name>
    <dbReference type="NCBI Taxonomy" id="1324617"/>
    <lineage>
        <taxon>Bacteria</taxon>
        <taxon>Pseudomonadati</taxon>
        <taxon>Pseudomonadota</taxon>
        <taxon>Betaproteobacteria</taxon>
        <taxon>Burkholderiales</taxon>
        <taxon>Burkholderiaceae</taxon>
        <taxon>Paraburkholderia</taxon>
    </lineage>
</organism>
<dbReference type="InterPro" id="IPR011010">
    <property type="entry name" value="DNA_brk_join_enz"/>
</dbReference>
<dbReference type="InterPro" id="IPR013762">
    <property type="entry name" value="Integrase-like_cat_sf"/>
</dbReference>
<dbReference type="InterPro" id="IPR038488">
    <property type="entry name" value="Integrase_DNA-bd_sf"/>
</dbReference>
<keyword evidence="4" id="KW-0233">DNA recombination</keyword>
<evidence type="ECO:0000313" key="9">
    <source>
        <dbReference type="Proteomes" id="UP000198844"/>
    </source>
</evidence>
<dbReference type="Gene3D" id="3.30.160.390">
    <property type="entry name" value="Integrase, DNA-binding domain"/>
    <property type="match status" value="1"/>
</dbReference>
<name>A0A1I7EQJ8_9BURK</name>
<dbReference type="OrthoDB" id="9775880at2"/>
<keyword evidence="3 5" id="KW-0238">DNA-binding</keyword>
<comment type="similarity">
    <text evidence="1">Belongs to the 'phage' integrase family.</text>
</comment>
<evidence type="ECO:0000313" key="8">
    <source>
        <dbReference type="EMBL" id="SFU26208.1"/>
    </source>
</evidence>
<proteinExistence type="inferred from homology"/>
<accession>A0A1I7EQJ8</accession>
<dbReference type="InterPro" id="IPR053876">
    <property type="entry name" value="Phage_int_M"/>
</dbReference>
<dbReference type="CDD" id="cd00801">
    <property type="entry name" value="INT_P4_C"/>
    <property type="match status" value="1"/>
</dbReference>
<dbReference type="AlphaFoldDB" id="A0A1I7EQJ8"/>
<dbReference type="PANTHER" id="PTHR30629:SF2">
    <property type="entry name" value="PROPHAGE INTEGRASE INTS-RELATED"/>
    <property type="match status" value="1"/>
</dbReference>
<dbReference type="Gene3D" id="1.10.443.10">
    <property type="entry name" value="Intergrase catalytic core"/>
    <property type="match status" value="1"/>
</dbReference>
<dbReference type="Proteomes" id="UP000198844">
    <property type="component" value="Unassembled WGS sequence"/>
</dbReference>
<evidence type="ECO:0000259" key="6">
    <source>
        <dbReference type="PROSITE" id="PS51898"/>
    </source>
</evidence>
<reference evidence="8 9" key="1">
    <citation type="submission" date="2016-10" db="EMBL/GenBank/DDBJ databases">
        <authorList>
            <person name="de Groot N.N."/>
        </authorList>
    </citation>
    <scope>NUCLEOTIDE SEQUENCE [LARGE SCALE GENOMIC DNA]</scope>
    <source>
        <strain evidence="8 9">LMG 27731</strain>
    </source>
</reference>
<evidence type="ECO:0000259" key="7">
    <source>
        <dbReference type="PROSITE" id="PS51900"/>
    </source>
</evidence>
<dbReference type="InterPro" id="IPR044068">
    <property type="entry name" value="CB"/>
</dbReference>
<evidence type="ECO:0000256" key="1">
    <source>
        <dbReference type="ARBA" id="ARBA00008857"/>
    </source>
</evidence>
<dbReference type="Pfam" id="PF00589">
    <property type="entry name" value="Phage_integrase"/>
    <property type="match status" value="1"/>
</dbReference>
<dbReference type="Pfam" id="PF13356">
    <property type="entry name" value="Arm-DNA-bind_3"/>
    <property type="match status" value="1"/>
</dbReference>
<evidence type="ECO:0000256" key="3">
    <source>
        <dbReference type="ARBA" id="ARBA00023125"/>
    </source>
</evidence>
<dbReference type="InterPro" id="IPR050808">
    <property type="entry name" value="Phage_Integrase"/>
</dbReference>
<dbReference type="InterPro" id="IPR010998">
    <property type="entry name" value="Integrase_recombinase_N"/>
</dbReference>
<dbReference type="PROSITE" id="PS51898">
    <property type="entry name" value="TYR_RECOMBINASE"/>
    <property type="match status" value="1"/>
</dbReference>
<protein>
    <submittedName>
        <fullName evidence="8">Integrase</fullName>
    </submittedName>
</protein>
<dbReference type="SUPFAM" id="SSF56349">
    <property type="entry name" value="DNA breaking-rejoining enzymes"/>
    <property type="match status" value="1"/>
</dbReference>
<dbReference type="GO" id="GO:0006310">
    <property type="term" value="P:DNA recombination"/>
    <property type="evidence" value="ECO:0007669"/>
    <property type="project" value="UniProtKB-KW"/>
</dbReference>
<dbReference type="PANTHER" id="PTHR30629">
    <property type="entry name" value="PROPHAGE INTEGRASE"/>
    <property type="match status" value="1"/>
</dbReference>
<sequence>MSGRQLHRLSALRIAKEVAPGHYADGGGLYMQIADSGARSWVFRFKLNGRVREMGLGPVSRVSLAEARKLATGYREMVRDQIDPILARREEQRRQLLNISSDANVTFREAAEAYIRAREPEWRNHKHVQQWGNTLKTYAYPVIGDVRVRDIDTAMIMRILQPIWTKKAETARRVRGRIKAILDAEAVLGHRTGGNPARYVDHLQIVLPRSKKRSQVRHHPALPWEELPAFIRELEQRPRRAARILHLLILTATRTNEVRYARPEEFDLDNRVWSIPGDRTKSGRPLRVPLCERAVDIVRCALPKAKYGYLFPGCKEGSPLSNMAMLILLKRMARHGITVHGFRSTFRDWVAECTEYPDSLAEEALAHVIVSQTVAAYRRRDQLERRRVMMEDWGRYCAKEHEKIAPMASAVPQAFAA</sequence>
<keyword evidence="2" id="KW-0229">DNA integration</keyword>
<evidence type="ECO:0000256" key="4">
    <source>
        <dbReference type="ARBA" id="ARBA00023172"/>
    </source>
</evidence>